<organism evidence="1">
    <name type="scientific">Cacopsylla melanoneura</name>
    <dbReference type="NCBI Taxonomy" id="428564"/>
    <lineage>
        <taxon>Eukaryota</taxon>
        <taxon>Metazoa</taxon>
        <taxon>Ecdysozoa</taxon>
        <taxon>Arthropoda</taxon>
        <taxon>Hexapoda</taxon>
        <taxon>Insecta</taxon>
        <taxon>Pterygota</taxon>
        <taxon>Neoptera</taxon>
        <taxon>Paraneoptera</taxon>
        <taxon>Hemiptera</taxon>
        <taxon>Sternorrhyncha</taxon>
        <taxon>Psylloidea</taxon>
        <taxon>Psyllidae</taxon>
        <taxon>Psyllinae</taxon>
        <taxon>Cacopsylla</taxon>
    </lineage>
</organism>
<proteinExistence type="predicted"/>
<name>A0A8D8UX89_9HEMI</name>
<dbReference type="EMBL" id="HBUF01350046">
    <property type="protein sequence ID" value="CAG6713007.1"/>
    <property type="molecule type" value="Transcribed_RNA"/>
</dbReference>
<accession>A0A8D8UX89</accession>
<sequence>MFSLRVRLASTPSQRILPQQYRPASVRSLLPEAQLSYPGRVFVLFPYYDAPDVLLRECIPCEPAEVETLRRVVYCHWTGGLCRIHYRTDGDKRASSEHDSVTNHGVHVAGIHRDGNSLDNTGGGGCLHWVQAPTRPRLHNHMAGS</sequence>
<reference evidence="1" key="1">
    <citation type="submission" date="2021-05" db="EMBL/GenBank/DDBJ databases">
        <authorList>
            <person name="Alioto T."/>
            <person name="Alioto T."/>
            <person name="Gomez Garrido J."/>
        </authorList>
    </citation>
    <scope>NUCLEOTIDE SEQUENCE</scope>
</reference>
<protein>
    <submittedName>
        <fullName evidence="1">Uncharacterized protein</fullName>
    </submittedName>
</protein>
<dbReference type="AlphaFoldDB" id="A0A8D8UX89"/>
<dbReference type="EMBL" id="HBUF01350047">
    <property type="protein sequence ID" value="CAG6713009.1"/>
    <property type="molecule type" value="Transcribed_RNA"/>
</dbReference>
<evidence type="ECO:0000313" key="1">
    <source>
        <dbReference type="EMBL" id="CAG6713009.1"/>
    </source>
</evidence>